<evidence type="ECO:0000313" key="1">
    <source>
        <dbReference type="EMBL" id="JAI00198.1"/>
    </source>
</evidence>
<sequence>MVEIQTESNKGSN</sequence>
<organism evidence="1">
    <name type="scientific">Anguilla anguilla</name>
    <name type="common">European freshwater eel</name>
    <name type="synonym">Muraena anguilla</name>
    <dbReference type="NCBI Taxonomy" id="7936"/>
    <lineage>
        <taxon>Eukaryota</taxon>
        <taxon>Metazoa</taxon>
        <taxon>Chordata</taxon>
        <taxon>Craniata</taxon>
        <taxon>Vertebrata</taxon>
        <taxon>Euteleostomi</taxon>
        <taxon>Actinopterygii</taxon>
        <taxon>Neopterygii</taxon>
        <taxon>Teleostei</taxon>
        <taxon>Anguilliformes</taxon>
        <taxon>Anguillidae</taxon>
        <taxon>Anguilla</taxon>
    </lineage>
</organism>
<accession>A0A0E9XBQ7</accession>
<reference evidence="1" key="1">
    <citation type="submission" date="2014-11" db="EMBL/GenBank/DDBJ databases">
        <authorList>
            <person name="Amaro Gonzalez C."/>
        </authorList>
    </citation>
    <scope>NUCLEOTIDE SEQUENCE</scope>
</reference>
<protein>
    <submittedName>
        <fullName evidence="1">Uncharacterized protein</fullName>
    </submittedName>
</protein>
<dbReference type="EMBL" id="GBXM01008380">
    <property type="protein sequence ID" value="JAI00198.1"/>
    <property type="molecule type" value="Transcribed_RNA"/>
</dbReference>
<reference evidence="1" key="2">
    <citation type="journal article" date="2015" name="Fish Shellfish Immunol.">
        <title>Early steps in the European eel (Anguilla anguilla)-Vibrio vulnificus interaction in the gills: Role of the RtxA13 toxin.</title>
        <authorList>
            <person name="Callol A."/>
            <person name="Pajuelo D."/>
            <person name="Ebbesson L."/>
            <person name="Teles M."/>
            <person name="MacKenzie S."/>
            <person name="Amaro C."/>
        </authorList>
    </citation>
    <scope>NUCLEOTIDE SEQUENCE</scope>
</reference>
<name>A0A0E9XBQ7_ANGAN</name>
<proteinExistence type="predicted"/>